<feature type="compositionally biased region" description="Pro residues" evidence="1">
    <location>
        <begin position="66"/>
        <end position="75"/>
    </location>
</feature>
<evidence type="ECO:0000313" key="3">
    <source>
        <dbReference type="Proteomes" id="UP000799291"/>
    </source>
</evidence>
<protein>
    <submittedName>
        <fullName evidence="2">Uncharacterized protein</fullName>
    </submittedName>
</protein>
<reference evidence="2" key="1">
    <citation type="journal article" date="2020" name="Stud. Mycol.">
        <title>101 Dothideomycetes genomes: a test case for predicting lifestyles and emergence of pathogens.</title>
        <authorList>
            <person name="Haridas S."/>
            <person name="Albert R."/>
            <person name="Binder M."/>
            <person name="Bloem J."/>
            <person name="Labutti K."/>
            <person name="Salamov A."/>
            <person name="Andreopoulos B."/>
            <person name="Baker S."/>
            <person name="Barry K."/>
            <person name="Bills G."/>
            <person name="Bluhm B."/>
            <person name="Cannon C."/>
            <person name="Castanera R."/>
            <person name="Culley D."/>
            <person name="Daum C."/>
            <person name="Ezra D."/>
            <person name="Gonzalez J."/>
            <person name="Henrissat B."/>
            <person name="Kuo A."/>
            <person name="Liang C."/>
            <person name="Lipzen A."/>
            <person name="Lutzoni F."/>
            <person name="Magnuson J."/>
            <person name="Mondo S."/>
            <person name="Nolan M."/>
            <person name="Ohm R."/>
            <person name="Pangilinan J."/>
            <person name="Park H.-J."/>
            <person name="Ramirez L."/>
            <person name="Alfaro M."/>
            <person name="Sun H."/>
            <person name="Tritt A."/>
            <person name="Yoshinaga Y."/>
            <person name="Zwiers L.-H."/>
            <person name="Turgeon B."/>
            <person name="Goodwin S."/>
            <person name="Spatafora J."/>
            <person name="Crous P."/>
            <person name="Grigoriev I."/>
        </authorList>
    </citation>
    <scope>NUCLEOTIDE SEQUENCE</scope>
    <source>
        <strain evidence="2">CBS 122367</strain>
    </source>
</reference>
<name>A0A6G1JAT8_9PLEO</name>
<accession>A0A6G1JAT8</accession>
<feature type="compositionally biased region" description="Basic and acidic residues" evidence="1">
    <location>
        <begin position="19"/>
        <end position="32"/>
    </location>
</feature>
<keyword evidence="3" id="KW-1185">Reference proteome</keyword>
<evidence type="ECO:0000256" key="1">
    <source>
        <dbReference type="SAM" id="MobiDB-lite"/>
    </source>
</evidence>
<feature type="compositionally biased region" description="Polar residues" evidence="1">
    <location>
        <begin position="56"/>
        <end position="65"/>
    </location>
</feature>
<dbReference type="AlphaFoldDB" id="A0A6G1JAT8"/>
<organism evidence="2 3">
    <name type="scientific">Lentithecium fluviatile CBS 122367</name>
    <dbReference type="NCBI Taxonomy" id="1168545"/>
    <lineage>
        <taxon>Eukaryota</taxon>
        <taxon>Fungi</taxon>
        <taxon>Dikarya</taxon>
        <taxon>Ascomycota</taxon>
        <taxon>Pezizomycotina</taxon>
        <taxon>Dothideomycetes</taxon>
        <taxon>Pleosporomycetidae</taxon>
        <taxon>Pleosporales</taxon>
        <taxon>Massarineae</taxon>
        <taxon>Lentitheciaceae</taxon>
        <taxon>Lentithecium</taxon>
    </lineage>
</organism>
<dbReference type="EMBL" id="MU005574">
    <property type="protein sequence ID" value="KAF2687646.1"/>
    <property type="molecule type" value="Genomic_DNA"/>
</dbReference>
<feature type="region of interest" description="Disordered" evidence="1">
    <location>
        <begin position="1"/>
        <end position="75"/>
    </location>
</feature>
<feature type="compositionally biased region" description="Polar residues" evidence="1">
    <location>
        <begin position="34"/>
        <end position="44"/>
    </location>
</feature>
<sequence length="75" mass="8525">MKDYNQTRCQIPLILGPNPKEESNRTPIHKLEPPTQQHRLTPENSEVKPKMGYNQVKPSQNSTSPPLRPPILSPT</sequence>
<dbReference type="Proteomes" id="UP000799291">
    <property type="component" value="Unassembled WGS sequence"/>
</dbReference>
<gene>
    <name evidence="2" type="ORF">K458DRAFT_414718</name>
</gene>
<proteinExistence type="predicted"/>
<evidence type="ECO:0000313" key="2">
    <source>
        <dbReference type="EMBL" id="KAF2687646.1"/>
    </source>
</evidence>